<dbReference type="EMBL" id="CQBK01000009">
    <property type="protein sequence ID" value="CNH79311.1"/>
    <property type="molecule type" value="Genomic_DNA"/>
</dbReference>
<dbReference type="AlphaFoldDB" id="A0A0T9PSN9"/>
<accession>A0A0T9PSN9</accession>
<gene>
    <name evidence="1" type="ORF">ERS008667_01536</name>
</gene>
<evidence type="ECO:0000313" key="1">
    <source>
        <dbReference type="EMBL" id="CNH79311.1"/>
    </source>
</evidence>
<dbReference type="Proteomes" id="UP000038204">
    <property type="component" value="Unassembled WGS sequence"/>
</dbReference>
<proteinExistence type="predicted"/>
<protein>
    <submittedName>
        <fullName evidence="1">Uncharacterized protein</fullName>
    </submittedName>
</protein>
<dbReference type="RefSeq" id="WP_011192240.1">
    <property type="nucleotide sequence ID" value="NZ_CQBK01000009.1"/>
</dbReference>
<sequence length="78" mass="8802">MKIAKGRATVWEHAAEANMQETIRKIAALFDIDDIAIFTPGKLTYLKNKPRKYIRIRPLESDVVINPITGAHRAKKGT</sequence>
<organism evidence="1 2">
    <name type="scientific">Yersinia similis</name>
    <dbReference type="NCBI Taxonomy" id="367190"/>
    <lineage>
        <taxon>Bacteria</taxon>
        <taxon>Pseudomonadati</taxon>
        <taxon>Pseudomonadota</taxon>
        <taxon>Gammaproteobacteria</taxon>
        <taxon>Enterobacterales</taxon>
        <taxon>Yersiniaceae</taxon>
        <taxon>Yersinia</taxon>
    </lineage>
</organism>
<reference evidence="1 2" key="1">
    <citation type="submission" date="2015-03" db="EMBL/GenBank/DDBJ databases">
        <authorList>
            <person name="Murphy D."/>
        </authorList>
    </citation>
    <scope>NUCLEOTIDE SEQUENCE [LARGE SCALE GENOMIC DNA]</scope>
    <source>
        <strain evidence="1 2">Y233</strain>
    </source>
</reference>
<evidence type="ECO:0000313" key="2">
    <source>
        <dbReference type="Proteomes" id="UP000038204"/>
    </source>
</evidence>
<name>A0A0T9PSN9_9GAMM</name>